<evidence type="ECO:0000256" key="2">
    <source>
        <dbReference type="ARBA" id="ARBA00023015"/>
    </source>
</evidence>
<evidence type="ECO:0000256" key="1">
    <source>
        <dbReference type="ARBA" id="ARBA00009437"/>
    </source>
</evidence>
<dbReference type="SUPFAM" id="SSF46785">
    <property type="entry name" value="Winged helix' DNA-binding domain"/>
    <property type="match status" value="1"/>
</dbReference>
<evidence type="ECO:0000259" key="5">
    <source>
        <dbReference type="PROSITE" id="PS50931"/>
    </source>
</evidence>
<sequence>MPAEGLRWNDLPLVLAIAETGSLAGAARRLAVNHATVFRRLNALERQLAVRLFERHSGGYRPTQAGWELADSAARMAKEVHDAERRLQGHNPALAGTLRITTTDTLLHGLLTPIFHRFRQRYPDILLEVAISNRTLDITRREADIAIRPTNHPPESLIGRCIGSVRQAVYTRRDNQVTQAVWVGPDAAMGYPALERWMREQGVEEAVGYRADSMFGMMSAIRVGMGCGVLPCYLADAEPLLVRVGETVASLDTNLWLLTHADLRWTARVRALFDDVAAVVRATDNL</sequence>
<dbReference type="Pfam" id="PF03466">
    <property type="entry name" value="LysR_substrate"/>
    <property type="match status" value="1"/>
</dbReference>
<evidence type="ECO:0000256" key="3">
    <source>
        <dbReference type="ARBA" id="ARBA00023125"/>
    </source>
</evidence>
<dbReference type="PANTHER" id="PTHR30537">
    <property type="entry name" value="HTH-TYPE TRANSCRIPTIONAL REGULATOR"/>
    <property type="match status" value="1"/>
</dbReference>
<dbReference type="InterPro" id="IPR058163">
    <property type="entry name" value="LysR-type_TF_proteobact-type"/>
</dbReference>
<keyword evidence="7" id="KW-1185">Reference proteome</keyword>
<evidence type="ECO:0000313" key="6">
    <source>
        <dbReference type="EMBL" id="MFC0269133.1"/>
    </source>
</evidence>
<dbReference type="SUPFAM" id="SSF53850">
    <property type="entry name" value="Periplasmic binding protein-like II"/>
    <property type="match status" value="1"/>
</dbReference>
<accession>A0ABV6G644</accession>
<dbReference type="InterPro" id="IPR036388">
    <property type="entry name" value="WH-like_DNA-bd_sf"/>
</dbReference>
<evidence type="ECO:0000313" key="7">
    <source>
        <dbReference type="Proteomes" id="UP001589814"/>
    </source>
</evidence>
<protein>
    <submittedName>
        <fullName evidence="6">LysR family transcriptional regulator</fullName>
    </submittedName>
</protein>
<proteinExistence type="inferred from homology"/>
<dbReference type="Gene3D" id="3.40.190.290">
    <property type="match status" value="1"/>
</dbReference>
<keyword evidence="2" id="KW-0805">Transcription regulation</keyword>
<organism evidence="6 7">
    <name type="scientific">Kushneria aurantia</name>
    <dbReference type="NCBI Taxonomy" id="504092"/>
    <lineage>
        <taxon>Bacteria</taxon>
        <taxon>Pseudomonadati</taxon>
        <taxon>Pseudomonadota</taxon>
        <taxon>Gammaproteobacteria</taxon>
        <taxon>Oceanospirillales</taxon>
        <taxon>Halomonadaceae</taxon>
        <taxon>Kushneria</taxon>
    </lineage>
</organism>
<dbReference type="EMBL" id="JBHLVX010000051">
    <property type="protein sequence ID" value="MFC0269133.1"/>
    <property type="molecule type" value="Genomic_DNA"/>
</dbReference>
<comment type="similarity">
    <text evidence="1">Belongs to the LysR transcriptional regulatory family.</text>
</comment>
<dbReference type="Pfam" id="PF00126">
    <property type="entry name" value="HTH_1"/>
    <property type="match status" value="1"/>
</dbReference>
<dbReference type="InterPro" id="IPR005119">
    <property type="entry name" value="LysR_subst-bd"/>
</dbReference>
<dbReference type="InterPro" id="IPR000847">
    <property type="entry name" value="LysR_HTH_N"/>
</dbReference>
<reference evidence="6 7" key="1">
    <citation type="submission" date="2024-09" db="EMBL/GenBank/DDBJ databases">
        <authorList>
            <person name="Sun Q."/>
            <person name="Mori K."/>
        </authorList>
    </citation>
    <scope>NUCLEOTIDE SEQUENCE [LARGE SCALE GENOMIC DNA]</scope>
    <source>
        <strain evidence="6 7">CCM 7415</strain>
    </source>
</reference>
<keyword evidence="3" id="KW-0238">DNA-binding</keyword>
<comment type="caution">
    <text evidence="6">The sequence shown here is derived from an EMBL/GenBank/DDBJ whole genome shotgun (WGS) entry which is preliminary data.</text>
</comment>
<keyword evidence="4" id="KW-0804">Transcription</keyword>
<dbReference type="RefSeq" id="WP_033195491.1">
    <property type="nucleotide sequence ID" value="NZ_JBHLVX010000051.1"/>
</dbReference>
<dbReference type="PANTHER" id="PTHR30537:SF3">
    <property type="entry name" value="TRANSCRIPTIONAL REGULATORY PROTEIN"/>
    <property type="match status" value="1"/>
</dbReference>
<dbReference type="Proteomes" id="UP001589814">
    <property type="component" value="Unassembled WGS sequence"/>
</dbReference>
<evidence type="ECO:0000256" key="4">
    <source>
        <dbReference type="ARBA" id="ARBA00023163"/>
    </source>
</evidence>
<dbReference type="Gene3D" id="1.10.10.10">
    <property type="entry name" value="Winged helix-like DNA-binding domain superfamily/Winged helix DNA-binding domain"/>
    <property type="match status" value="1"/>
</dbReference>
<dbReference type="PROSITE" id="PS50931">
    <property type="entry name" value="HTH_LYSR"/>
    <property type="match status" value="1"/>
</dbReference>
<name>A0ABV6G644_9GAMM</name>
<dbReference type="InterPro" id="IPR036390">
    <property type="entry name" value="WH_DNA-bd_sf"/>
</dbReference>
<feature type="domain" description="HTH lysR-type" evidence="5">
    <location>
        <begin position="6"/>
        <end position="63"/>
    </location>
</feature>
<gene>
    <name evidence="6" type="ORF">ACFFHW_14250</name>
</gene>